<dbReference type="GO" id="GO:0016020">
    <property type="term" value="C:membrane"/>
    <property type="evidence" value="ECO:0007669"/>
    <property type="project" value="UniProtKB-SubCell"/>
</dbReference>
<evidence type="ECO:0000256" key="7">
    <source>
        <dbReference type="SAM" id="MobiDB-lite"/>
    </source>
</evidence>
<feature type="transmembrane region" description="Helical" evidence="8">
    <location>
        <begin position="774"/>
        <end position="792"/>
    </location>
</feature>
<feature type="compositionally biased region" description="Pro residues" evidence="7">
    <location>
        <begin position="437"/>
        <end position="449"/>
    </location>
</feature>
<dbReference type="Gene3D" id="1.20.1420.30">
    <property type="entry name" value="NCX, central ion-binding region"/>
    <property type="match status" value="2"/>
</dbReference>
<accession>A0A3N4JIH7</accession>
<feature type="domain" description="Sodium/calcium exchanger membrane region" evidence="10">
    <location>
        <begin position="4"/>
        <end position="142"/>
    </location>
</feature>
<feature type="transmembrane region" description="Helical" evidence="8">
    <location>
        <begin position="699"/>
        <end position="723"/>
    </location>
</feature>
<feature type="compositionally biased region" description="Low complexity" evidence="7">
    <location>
        <begin position="384"/>
        <end position="397"/>
    </location>
</feature>
<protein>
    <recommendedName>
        <fullName evidence="10">Sodium/calcium exchanger membrane region domain-containing protein</fullName>
    </recommendedName>
</protein>
<keyword evidence="4 8" id="KW-0812">Transmembrane</keyword>
<dbReference type="InterPro" id="IPR004837">
    <property type="entry name" value="NaCa_Exmemb"/>
</dbReference>
<feature type="chain" id="PRO_5018201876" description="Sodium/calcium exchanger membrane region domain-containing protein" evidence="9">
    <location>
        <begin position="18"/>
        <end position="807"/>
    </location>
</feature>
<gene>
    <name evidence="11" type="ORF">L873DRAFT_1688859</name>
</gene>
<feature type="transmembrane region" description="Helical" evidence="8">
    <location>
        <begin position="657"/>
        <end position="679"/>
    </location>
</feature>
<dbReference type="EMBL" id="ML120399">
    <property type="protein sequence ID" value="RPA98072.1"/>
    <property type="molecule type" value="Genomic_DNA"/>
</dbReference>
<feature type="transmembrane region" description="Helical" evidence="8">
    <location>
        <begin position="633"/>
        <end position="651"/>
    </location>
</feature>
<feature type="compositionally biased region" description="Polar residues" evidence="7">
    <location>
        <begin position="339"/>
        <end position="353"/>
    </location>
</feature>
<dbReference type="Pfam" id="PF01699">
    <property type="entry name" value="Na_Ca_ex"/>
    <property type="match status" value="2"/>
</dbReference>
<dbReference type="GO" id="GO:0008324">
    <property type="term" value="F:monoatomic cation transmembrane transporter activity"/>
    <property type="evidence" value="ECO:0007669"/>
    <property type="project" value="TreeGrafter"/>
</dbReference>
<reference evidence="11 12" key="1">
    <citation type="journal article" date="2018" name="Nat. Ecol. Evol.">
        <title>Pezizomycetes genomes reveal the molecular basis of ectomycorrhizal truffle lifestyle.</title>
        <authorList>
            <person name="Murat C."/>
            <person name="Payen T."/>
            <person name="Noel B."/>
            <person name="Kuo A."/>
            <person name="Morin E."/>
            <person name="Chen J."/>
            <person name="Kohler A."/>
            <person name="Krizsan K."/>
            <person name="Balestrini R."/>
            <person name="Da Silva C."/>
            <person name="Montanini B."/>
            <person name="Hainaut M."/>
            <person name="Levati E."/>
            <person name="Barry K.W."/>
            <person name="Belfiori B."/>
            <person name="Cichocki N."/>
            <person name="Clum A."/>
            <person name="Dockter R.B."/>
            <person name="Fauchery L."/>
            <person name="Guy J."/>
            <person name="Iotti M."/>
            <person name="Le Tacon F."/>
            <person name="Lindquist E.A."/>
            <person name="Lipzen A."/>
            <person name="Malagnac F."/>
            <person name="Mello A."/>
            <person name="Molinier V."/>
            <person name="Miyauchi S."/>
            <person name="Poulain J."/>
            <person name="Riccioni C."/>
            <person name="Rubini A."/>
            <person name="Sitrit Y."/>
            <person name="Splivallo R."/>
            <person name="Traeger S."/>
            <person name="Wang M."/>
            <person name="Zifcakova L."/>
            <person name="Wipf D."/>
            <person name="Zambonelli A."/>
            <person name="Paolocci F."/>
            <person name="Nowrousian M."/>
            <person name="Ottonello S."/>
            <person name="Baldrian P."/>
            <person name="Spatafora J.W."/>
            <person name="Henrissat B."/>
            <person name="Nagy L.G."/>
            <person name="Aury J.M."/>
            <person name="Wincker P."/>
            <person name="Grigoriev I.V."/>
            <person name="Bonfante P."/>
            <person name="Martin F.M."/>
        </authorList>
    </citation>
    <scope>NUCLEOTIDE SEQUENCE [LARGE SCALE GENOMIC DNA]</scope>
    <source>
        <strain evidence="11 12">120613-1</strain>
    </source>
</reference>
<feature type="transmembrane region" description="Helical" evidence="8">
    <location>
        <begin position="601"/>
        <end position="621"/>
    </location>
</feature>
<evidence type="ECO:0000256" key="4">
    <source>
        <dbReference type="ARBA" id="ARBA00022692"/>
    </source>
</evidence>
<evidence type="ECO:0000256" key="6">
    <source>
        <dbReference type="ARBA" id="ARBA00023136"/>
    </source>
</evidence>
<evidence type="ECO:0000313" key="11">
    <source>
        <dbReference type="EMBL" id="RPA98072.1"/>
    </source>
</evidence>
<proteinExistence type="inferred from homology"/>
<feature type="transmembrane region" description="Helical" evidence="8">
    <location>
        <begin position="501"/>
        <end position="519"/>
    </location>
</feature>
<dbReference type="OrthoDB" id="407410at2759"/>
<keyword evidence="3" id="KW-0813">Transport</keyword>
<feature type="transmembrane region" description="Helical" evidence="8">
    <location>
        <begin position="743"/>
        <end position="762"/>
    </location>
</feature>
<feature type="region of interest" description="Disordered" evidence="7">
    <location>
        <begin position="372"/>
        <end position="455"/>
    </location>
</feature>
<dbReference type="STRING" id="1336337.A0A3N4JIH7"/>
<comment type="subcellular location">
    <subcellularLocation>
        <location evidence="1">Membrane</location>
        <topology evidence="1">Multi-pass membrane protein</topology>
    </subcellularLocation>
</comment>
<feature type="compositionally biased region" description="Acidic residues" evidence="7">
    <location>
        <begin position="168"/>
        <end position="182"/>
    </location>
</feature>
<dbReference type="InterPro" id="IPR044880">
    <property type="entry name" value="NCX_ion-bd_dom_sf"/>
</dbReference>
<dbReference type="AlphaFoldDB" id="A0A3N4JIH7"/>
<feature type="signal peptide" evidence="9">
    <location>
        <begin position="1"/>
        <end position="17"/>
    </location>
</feature>
<keyword evidence="12" id="KW-1185">Reference proteome</keyword>
<keyword evidence="9" id="KW-0732">Signal</keyword>
<feature type="region of interest" description="Disordered" evidence="7">
    <location>
        <begin position="306"/>
        <end position="353"/>
    </location>
</feature>
<comment type="similarity">
    <text evidence="2">Belongs to the Ca(2+):cation antiporter (CaCA) (TC 2.A.19) family.</text>
</comment>
<dbReference type="InterPro" id="IPR051359">
    <property type="entry name" value="CaCA_antiporter"/>
</dbReference>
<evidence type="ECO:0000256" key="2">
    <source>
        <dbReference type="ARBA" id="ARBA00008170"/>
    </source>
</evidence>
<evidence type="ECO:0000313" key="12">
    <source>
        <dbReference type="Proteomes" id="UP000276215"/>
    </source>
</evidence>
<dbReference type="PANTHER" id="PTHR12266">
    <property type="entry name" value="NA+/CA2+ K+ INDEPENDENT EXCHANGER"/>
    <property type="match status" value="1"/>
</dbReference>
<keyword evidence="5 8" id="KW-1133">Transmembrane helix</keyword>
<dbReference type="Proteomes" id="UP000276215">
    <property type="component" value="Unassembled WGS sequence"/>
</dbReference>
<evidence type="ECO:0000259" key="10">
    <source>
        <dbReference type="Pfam" id="PF01699"/>
    </source>
</evidence>
<feature type="transmembrane region" description="Helical" evidence="8">
    <location>
        <begin position="99"/>
        <end position="118"/>
    </location>
</feature>
<evidence type="ECO:0000256" key="1">
    <source>
        <dbReference type="ARBA" id="ARBA00004141"/>
    </source>
</evidence>
<feature type="domain" description="Sodium/calcium exchanger membrane region" evidence="10">
    <location>
        <begin position="637"/>
        <end position="790"/>
    </location>
</feature>
<evidence type="ECO:0000256" key="3">
    <source>
        <dbReference type="ARBA" id="ARBA00022448"/>
    </source>
</evidence>
<feature type="transmembrane region" description="Helical" evidence="8">
    <location>
        <begin position="576"/>
        <end position="595"/>
    </location>
</feature>
<evidence type="ECO:0000256" key="5">
    <source>
        <dbReference type="ARBA" id="ARBA00022989"/>
    </source>
</evidence>
<feature type="transmembrane region" description="Helical" evidence="8">
    <location>
        <begin position="66"/>
        <end position="87"/>
    </location>
</feature>
<organism evidence="11 12">
    <name type="scientific">Choiromyces venosus 120613-1</name>
    <dbReference type="NCBI Taxonomy" id="1336337"/>
    <lineage>
        <taxon>Eukaryota</taxon>
        <taxon>Fungi</taxon>
        <taxon>Dikarya</taxon>
        <taxon>Ascomycota</taxon>
        <taxon>Pezizomycotina</taxon>
        <taxon>Pezizomycetes</taxon>
        <taxon>Pezizales</taxon>
        <taxon>Tuberaceae</taxon>
        <taxon>Choiromyces</taxon>
    </lineage>
</organism>
<keyword evidence="6 8" id="KW-0472">Membrane</keyword>
<name>A0A3N4JIH7_9PEZI</name>
<feature type="transmembrane region" description="Helical" evidence="8">
    <location>
        <begin position="125"/>
        <end position="146"/>
    </location>
</feature>
<sequence>MAGWLVMLFTTLGIAASDFFCINLSTIANILGMSESMAGVTFLAFGNGSPDVFSTFAAMKINSGSLAVGELIGAASFIAAVVAGSMAIVRPFKVGRKSFVRDVCFFIVAVLFGIFFLADGKIKMWECIVMVMFYCFYVCFVVAWHWTSQSRNRKKRKERSAREHYAAPEEEETIDDDDEDGGVGETTGLLCSTHDFRALERGENEDNDEEEQEQQAYAELSNSMRLTRPPLERHMTPATPHGIRPSLVGALEFRAVLSSLEKNKNLQGSPIRLRRYSDGPFLSLNTASFSAPGSLVIPANFGGLPPSDDPVADPNVGRSRGLSVNDSGRANVDHDYFGRSTNQSPQVNVTQPTPLSSQFTLLTTDGALASRAKTPDFLAPPSPSIYSRGSRYSSTYSEPTSPLSQASSNVLHVDSVSDSDSPRFTEPPRPFSSRSISPPPSIRLPPPSIDSPSLGTLSPEDDWKVLKYWPYHILPPPQILFGTLFPTLREFKGKSLMEKCLGFIALPSVFLLTITLPVVEGGSQTNDKTPTVVLEPESPISTITEGDLMSINGTSNGLGHGVSTSDGIGPKEWNRWLVAIQCITAPVFMVVMFLADDEVRLLKPILYALLGGLIALAFLLIATTPEKAPRWRYLLCFAGFFVAIGWISAIANEVVGVLKAFGVIFGISDAILGLTIFAIGNSLGDLVADITVARLGFPVMALSACFGGPMLNILLGIGISGLYMTTISHSHKGADYYPIEVSSTLIISAATLLITLVLLLIAVPLNRWMMTRQIGWTLIGLWVVSTVINLVVELTGLGSKWGGSIAV</sequence>
<feature type="region of interest" description="Disordered" evidence="7">
    <location>
        <begin position="153"/>
        <end position="182"/>
    </location>
</feature>
<evidence type="ECO:0000256" key="9">
    <source>
        <dbReference type="SAM" id="SignalP"/>
    </source>
</evidence>
<dbReference type="PANTHER" id="PTHR12266:SF0">
    <property type="entry name" value="MITOCHONDRIAL SODIUM_CALCIUM EXCHANGER PROTEIN"/>
    <property type="match status" value="1"/>
</dbReference>
<feature type="compositionally biased region" description="Low complexity" evidence="7">
    <location>
        <begin position="407"/>
        <end position="419"/>
    </location>
</feature>
<dbReference type="GO" id="GO:0006874">
    <property type="term" value="P:intracellular calcium ion homeostasis"/>
    <property type="evidence" value="ECO:0007669"/>
    <property type="project" value="TreeGrafter"/>
</dbReference>
<evidence type="ECO:0000256" key="8">
    <source>
        <dbReference type="SAM" id="Phobius"/>
    </source>
</evidence>